<evidence type="ECO:0000256" key="2">
    <source>
        <dbReference type="ARBA" id="ARBA00022448"/>
    </source>
</evidence>
<dbReference type="Proteomes" id="UP000708148">
    <property type="component" value="Unassembled WGS sequence"/>
</dbReference>
<accession>A0A8S1J6M7</accession>
<keyword evidence="6 8" id="KW-0472">Membrane</keyword>
<evidence type="ECO:0000313" key="9">
    <source>
        <dbReference type="EMBL" id="CAD7703298.1"/>
    </source>
</evidence>
<dbReference type="SMART" id="SM00679">
    <property type="entry name" value="CTNS"/>
    <property type="match status" value="1"/>
</dbReference>
<feature type="transmembrane region" description="Helical" evidence="8">
    <location>
        <begin position="32"/>
        <end position="53"/>
    </location>
</feature>
<evidence type="ECO:0000256" key="1">
    <source>
        <dbReference type="ARBA" id="ARBA00004141"/>
    </source>
</evidence>
<evidence type="ECO:0000256" key="5">
    <source>
        <dbReference type="ARBA" id="ARBA00022989"/>
    </source>
</evidence>
<reference evidence="9" key="1">
    <citation type="submission" date="2020-12" db="EMBL/GenBank/DDBJ databases">
        <authorList>
            <person name="Iha C."/>
        </authorList>
    </citation>
    <scope>NUCLEOTIDE SEQUENCE</scope>
</reference>
<evidence type="ECO:0000256" key="4">
    <source>
        <dbReference type="ARBA" id="ARBA00022737"/>
    </source>
</evidence>
<dbReference type="InterPro" id="IPR006603">
    <property type="entry name" value="PQ-loop_rpt"/>
</dbReference>
<name>A0A8S1J6M7_9CHLO</name>
<evidence type="ECO:0000313" key="10">
    <source>
        <dbReference type="Proteomes" id="UP000708148"/>
    </source>
</evidence>
<feature type="transmembrane region" description="Helical" evidence="8">
    <location>
        <begin position="87"/>
        <end position="108"/>
    </location>
</feature>
<evidence type="ECO:0000256" key="3">
    <source>
        <dbReference type="ARBA" id="ARBA00022692"/>
    </source>
</evidence>
<dbReference type="PANTHER" id="PTHR12226">
    <property type="entry name" value="MANNOSE-P-DOLICHOL UTILIZATION DEFECT 1 LEC35 -RELATED"/>
    <property type="match status" value="1"/>
</dbReference>
<dbReference type="EMBL" id="CAJHUC010002148">
    <property type="protein sequence ID" value="CAD7703298.1"/>
    <property type="molecule type" value="Genomic_DNA"/>
</dbReference>
<comment type="similarity">
    <text evidence="7">Belongs to the MPDU1 (TC 2.A.43.3) family.</text>
</comment>
<keyword evidence="2" id="KW-0813">Transport</keyword>
<sequence>MEDLKVAQDVLSEVLSGRIPEWSVITLLATRMIGYCIMVAAAVTKVPQILAVIRNKSAEGLSVISFELELLGTALHMSYGYAHNLPISAYGEAIVMFIQSVVLNTAIYNYAKTPTIRPTVIYLAMGYGLAFVLR</sequence>
<feature type="non-terminal residue" evidence="9">
    <location>
        <position position="1"/>
    </location>
</feature>
<dbReference type="PANTHER" id="PTHR12226:SF2">
    <property type="entry name" value="MANNOSE-P-DOLICHOL UTILIZATION DEFECT 1 PROTEIN"/>
    <property type="match status" value="1"/>
</dbReference>
<evidence type="ECO:0000256" key="6">
    <source>
        <dbReference type="ARBA" id="ARBA00023136"/>
    </source>
</evidence>
<feature type="transmembrane region" description="Helical" evidence="8">
    <location>
        <begin position="115"/>
        <end position="133"/>
    </location>
</feature>
<dbReference type="Gene3D" id="1.20.1280.290">
    <property type="match status" value="1"/>
</dbReference>
<keyword evidence="4" id="KW-0677">Repeat</keyword>
<dbReference type="AlphaFoldDB" id="A0A8S1J6M7"/>
<keyword evidence="10" id="KW-1185">Reference proteome</keyword>
<dbReference type="Pfam" id="PF04193">
    <property type="entry name" value="PQ-loop"/>
    <property type="match status" value="1"/>
</dbReference>
<evidence type="ECO:0000256" key="8">
    <source>
        <dbReference type="SAM" id="Phobius"/>
    </source>
</evidence>
<dbReference type="InterPro" id="IPR016817">
    <property type="entry name" value="MannP-dilichol_defect-1"/>
</dbReference>
<keyword evidence="3 8" id="KW-0812">Transmembrane</keyword>
<proteinExistence type="inferred from homology"/>
<protein>
    <recommendedName>
        <fullName evidence="11">Mannose-P-dolichol utilization defect 1 protein homolog</fullName>
    </recommendedName>
</protein>
<keyword evidence="5 8" id="KW-1133">Transmembrane helix</keyword>
<gene>
    <name evidence="9" type="ORF">OSTQU699_LOCUS8655</name>
</gene>
<evidence type="ECO:0008006" key="11">
    <source>
        <dbReference type="Google" id="ProtNLM"/>
    </source>
</evidence>
<evidence type="ECO:0000256" key="7">
    <source>
        <dbReference type="ARBA" id="ARBA00038475"/>
    </source>
</evidence>
<dbReference type="GO" id="GO:0016020">
    <property type="term" value="C:membrane"/>
    <property type="evidence" value="ECO:0007669"/>
    <property type="project" value="UniProtKB-SubCell"/>
</dbReference>
<organism evidence="9 10">
    <name type="scientific">Ostreobium quekettii</name>
    <dbReference type="NCBI Taxonomy" id="121088"/>
    <lineage>
        <taxon>Eukaryota</taxon>
        <taxon>Viridiplantae</taxon>
        <taxon>Chlorophyta</taxon>
        <taxon>core chlorophytes</taxon>
        <taxon>Ulvophyceae</taxon>
        <taxon>TCBD clade</taxon>
        <taxon>Bryopsidales</taxon>
        <taxon>Ostreobineae</taxon>
        <taxon>Ostreobiaceae</taxon>
        <taxon>Ostreobium</taxon>
    </lineage>
</organism>
<comment type="caution">
    <text evidence="9">The sequence shown here is derived from an EMBL/GenBank/DDBJ whole genome shotgun (WGS) entry which is preliminary data.</text>
</comment>
<dbReference type="OrthoDB" id="271506at2759"/>
<comment type="subcellular location">
    <subcellularLocation>
        <location evidence="1">Membrane</location>
        <topology evidence="1">Multi-pass membrane protein</topology>
    </subcellularLocation>
</comment>